<dbReference type="AlphaFoldDB" id="A0A7G9G2W9"/>
<keyword evidence="1" id="KW-0812">Transmembrane</keyword>
<accession>A0A7G9G2W9</accession>
<evidence type="ECO:0000313" key="2">
    <source>
        <dbReference type="EMBL" id="QNM05151.1"/>
    </source>
</evidence>
<name>A0A7G9G2W9_9FIRM</name>
<organism evidence="2 3">
    <name type="scientific">Qiania dongpingensis</name>
    <dbReference type="NCBI Taxonomy" id="2763669"/>
    <lineage>
        <taxon>Bacteria</taxon>
        <taxon>Bacillati</taxon>
        <taxon>Bacillota</taxon>
        <taxon>Clostridia</taxon>
        <taxon>Lachnospirales</taxon>
        <taxon>Lachnospiraceae</taxon>
        <taxon>Qiania</taxon>
    </lineage>
</organism>
<proteinExistence type="predicted"/>
<evidence type="ECO:0000313" key="3">
    <source>
        <dbReference type="Proteomes" id="UP000515823"/>
    </source>
</evidence>
<protein>
    <recommendedName>
        <fullName evidence="4">DUF4367 domain-containing protein</fullName>
    </recommendedName>
</protein>
<gene>
    <name evidence="2" type="ORF">H9Q78_11980</name>
</gene>
<reference evidence="2" key="1">
    <citation type="submission" date="2020-08" db="EMBL/GenBank/DDBJ databases">
        <authorList>
            <person name="Liu C."/>
            <person name="Sun Q."/>
        </authorList>
    </citation>
    <scope>NUCLEOTIDE SEQUENCE [LARGE SCALE GENOMIC DNA]</scope>
    <source>
        <strain evidence="2">NSJ-38</strain>
    </source>
</reference>
<dbReference type="EMBL" id="CP060634">
    <property type="protein sequence ID" value="QNM05151.1"/>
    <property type="molecule type" value="Genomic_DNA"/>
</dbReference>
<keyword evidence="1" id="KW-0472">Membrane</keyword>
<dbReference type="KEGG" id="qdo:H9Q78_11980"/>
<sequence>MTLGKYCETMLKIEITEDMRRRLIENIGRKVCTKQNKKRYSPVAKILSAAACFIVLLTGIIILSGRISDMSHKPEPGILTSPDITEKESDKELSDYIGFVIKDIPSLLKGSAEAHYKAYNKELAEIIYSFPGRTITYRKSFGSKDNSGIYGMYDEERIINLGGYEVTLKGNDGVYPLVLWNDGHYAFSIHSDNGLSEQEIQEIILEITEN</sequence>
<evidence type="ECO:0008006" key="4">
    <source>
        <dbReference type="Google" id="ProtNLM"/>
    </source>
</evidence>
<dbReference type="Proteomes" id="UP000515823">
    <property type="component" value="Chromosome"/>
</dbReference>
<keyword evidence="1" id="KW-1133">Transmembrane helix</keyword>
<dbReference type="RefSeq" id="WP_249301960.1">
    <property type="nucleotide sequence ID" value="NZ_CP060634.1"/>
</dbReference>
<evidence type="ECO:0000256" key="1">
    <source>
        <dbReference type="SAM" id="Phobius"/>
    </source>
</evidence>
<keyword evidence="3" id="KW-1185">Reference proteome</keyword>
<feature type="transmembrane region" description="Helical" evidence="1">
    <location>
        <begin position="43"/>
        <end position="63"/>
    </location>
</feature>